<comment type="caution">
    <text evidence="2">The sequence shown here is derived from an EMBL/GenBank/DDBJ whole genome shotgun (WGS) entry which is preliminary data.</text>
</comment>
<protein>
    <recommendedName>
        <fullName evidence="4">Apple domain-containing protein</fullName>
    </recommendedName>
</protein>
<organism evidence="2 3">
    <name type="scientific">Symbiodinium microadriaticum</name>
    <name type="common">Dinoflagellate</name>
    <name type="synonym">Zooxanthella microadriatica</name>
    <dbReference type="NCBI Taxonomy" id="2951"/>
    <lineage>
        <taxon>Eukaryota</taxon>
        <taxon>Sar</taxon>
        <taxon>Alveolata</taxon>
        <taxon>Dinophyceae</taxon>
        <taxon>Suessiales</taxon>
        <taxon>Symbiodiniaceae</taxon>
        <taxon>Symbiodinium</taxon>
    </lineage>
</organism>
<proteinExistence type="predicted"/>
<evidence type="ECO:0000313" key="3">
    <source>
        <dbReference type="Proteomes" id="UP000186817"/>
    </source>
</evidence>
<keyword evidence="3" id="KW-1185">Reference proteome</keyword>
<evidence type="ECO:0008006" key="4">
    <source>
        <dbReference type="Google" id="ProtNLM"/>
    </source>
</evidence>
<accession>A0A1Q9CRF2</accession>
<gene>
    <name evidence="2" type="ORF">AK812_SmicGene33532</name>
</gene>
<dbReference type="OrthoDB" id="442529at2759"/>
<dbReference type="AlphaFoldDB" id="A0A1Q9CRF2"/>
<dbReference type="Proteomes" id="UP000186817">
    <property type="component" value="Unassembled WGS sequence"/>
</dbReference>
<feature type="transmembrane region" description="Helical" evidence="1">
    <location>
        <begin position="196"/>
        <end position="221"/>
    </location>
</feature>
<evidence type="ECO:0000256" key="1">
    <source>
        <dbReference type="SAM" id="Phobius"/>
    </source>
</evidence>
<dbReference type="EMBL" id="LSRX01000975">
    <property type="protein sequence ID" value="OLP85467.1"/>
    <property type="molecule type" value="Genomic_DNA"/>
</dbReference>
<sequence>MVRKLEARGLSCKCAVQSCGKYDILKICCSWSPDVSVRATQADWLQELRRFSEDPQSGAFEIWFESCEKEILEKLRSAAGRGYCDTRVSVGYIDDALNLATLPESLKHKLEARGLTVRECKVCKNPKGKCNVVEVLLPQQQIRPTRVAGFLCAQFDLDLFLLSGGVFPGLLGIGLLGDIHYQPATKCFGWTAELYLMLSIGFSVFGMDFRVAVVVIATLVVTERPLAAGSKDLVWELPQGFDTSHCHSKNPFSLIASTSREGWGFIYTHILTNQYLQHAEVEVQKYLDKNKDDINNFKRYLDLIEPPRALPTKVVSASQSQGLAKEGIMGSVQVTGRWGEDGLKLEVTLPKDLRVKSSTVSTVTGTVMQFTRFVRATMWQDLGDALLSQQSDDCRNPKAQGYHCSFVLPARRGVRAFVQLTIAGFQEYSVPMQLDPSEETFQFPASFRAARNPQDGTLSCQKLTASVPDVAGQCINHIDIKEVQLQVQVSKAQAVATWTPQEFGEKAPWGINVPQSRHDMNNEEIHQALADSSAQGVLVRVHSLLNFQILHLLQQAPAELAAKRSQSFREEKWTMLQRPSAEAADFLATKGLHPLILRSLVQLKLALQDELNDATKDRPISAQVLATLQVSAAVKAVVTTVNSRCALGELACPEVALRAALNQPERPSALVHGLRACTLNSHKFYYPQYVPTAERVKFLEKPEGGVNAENITKQLEEGLEWNALASPNVAAPRSPLTLFCAALPLALIAPLHMGESSKWVDYGSRTVRSDSCVSIGFMGAGSPEECQSGCDRVEDKACNTAVFEEEDGWCSLWKCSPWDSFPRQPGKVLSIRTDVPPDLNISRLPGFRTYGLGGLA</sequence>
<feature type="transmembrane region" description="Helical" evidence="1">
    <location>
        <begin position="159"/>
        <end position="176"/>
    </location>
</feature>
<keyword evidence="1" id="KW-0812">Transmembrane</keyword>
<reference evidence="2 3" key="1">
    <citation type="submission" date="2016-02" db="EMBL/GenBank/DDBJ databases">
        <title>Genome analysis of coral dinoflagellate symbionts highlights evolutionary adaptations to a symbiotic lifestyle.</title>
        <authorList>
            <person name="Aranda M."/>
            <person name="Li Y."/>
            <person name="Liew Y.J."/>
            <person name="Baumgarten S."/>
            <person name="Simakov O."/>
            <person name="Wilson M."/>
            <person name="Piel J."/>
            <person name="Ashoor H."/>
            <person name="Bougouffa S."/>
            <person name="Bajic V.B."/>
            <person name="Ryu T."/>
            <person name="Ravasi T."/>
            <person name="Bayer T."/>
            <person name="Micklem G."/>
            <person name="Kim H."/>
            <person name="Bhak J."/>
            <person name="Lajeunesse T.C."/>
            <person name="Voolstra C.R."/>
        </authorList>
    </citation>
    <scope>NUCLEOTIDE SEQUENCE [LARGE SCALE GENOMIC DNA]</scope>
    <source>
        <strain evidence="2 3">CCMP2467</strain>
    </source>
</reference>
<evidence type="ECO:0000313" key="2">
    <source>
        <dbReference type="EMBL" id="OLP85467.1"/>
    </source>
</evidence>
<name>A0A1Q9CRF2_SYMMI</name>
<keyword evidence="1" id="KW-1133">Transmembrane helix</keyword>
<keyword evidence="1" id="KW-0472">Membrane</keyword>